<sequence>MTHPAGPVPQDRSDLAEAVRMLVRTVLPVGVVLVLALAVYGGTGHDLTIVLQDRFPEDSEYSGLFTIIFSSALMVCAGVALGSLVVARAWSAATGDARASSPAVTAGLAVAVLCVFLGFDDVMMVHDAVLPGAGIPENAALGVYGVIGLALVAWAFRPMRAERLGLTFLVALALLAGSLGGDVLESLFEESNPGLASLLGHAEDVVKFLAYTALCHLCVLIARRVMARTLSAATERAAREAVERSGVPSGRVPLRVSSGRHALPTGRVPAAQVDQGTPSDLTAPIPRP</sequence>
<keyword evidence="2" id="KW-1133">Transmembrane helix</keyword>
<keyword evidence="2" id="KW-0472">Membrane</keyword>
<evidence type="ECO:0000313" key="3">
    <source>
        <dbReference type="EMBL" id="MFC5063159.1"/>
    </source>
</evidence>
<evidence type="ECO:0000256" key="1">
    <source>
        <dbReference type="SAM" id="MobiDB-lite"/>
    </source>
</evidence>
<dbReference type="RefSeq" id="WP_378036496.1">
    <property type="nucleotide sequence ID" value="NZ_JBHSIV010000011.1"/>
</dbReference>
<feature type="region of interest" description="Disordered" evidence="1">
    <location>
        <begin position="249"/>
        <end position="288"/>
    </location>
</feature>
<reference evidence="4" key="1">
    <citation type="journal article" date="2019" name="Int. J. Syst. Evol. Microbiol.">
        <title>The Global Catalogue of Microorganisms (GCM) 10K type strain sequencing project: providing services to taxonomists for standard genome sequencing and annotation.</title>
        <authorList>
            <consortium name="The Broad Institute Genomics Platform"/>
            <consortium name="The Broad Institute Genome Sequencing Center for Infectious Disease"/>
            <person name="Wu L."/>
            <person name="Ma J."/>
        </authorList>
    </citation>
    <scope>NUCLEOTIDE SEQUENCE [LARGE SCALE GENOMIC DNA]</scope>
    <source>
        <strain evidence="4">CGMCC 4.7093</strain>
    </source>
</reference>
<gene>
    <name evidence="3" type="ORF">ACFPBZ_13150</name>
</gene>
<organism evidence="3 4">
    <name type="scientific">Actinomycetospora atypica</name>
    <dbReference type="NCBI Taxonomy" id="1290095"/>
    <lineage>
        <taxon>Bacteria</taxon>
        <taxon>Bacillati</taxon>
        <taxon>Actinomycetota</taxon>
        <taxon>Actinomycetes</taxon>
        <taxon>Pseudonocardiales</taxon>
        <taxon>Pseudonocardiaceae</taxon>
        <taxon>Actinomycetospora</taxon>
    </lineage>
</organism>
<keyword evidence="2" id="KW-0812">Transmembrane</keyword>
<name>A0ABV9YM33_9PSEU</name>
<proteinExistence type="predicted"/>
<feature type="transmembrane region" description="Helical" evidence="2">
    <location>
        <begin position="99"/>
        <end position="119"/>
    </location>
</feature>
<comment type="caution">
    <text evidence="3">The sequence shown here is derived from an EMBL/GenBank/DDBJ whole genome shotgun (WGS) entry which is preliminary data.</text>
</comment>
<keyword evidence="4" id="KW-1185">Reference proteome</keyword>
<feature type="transmembrane region" description="Helical" evidence="2">
    <location>
        <begin position="61"/>
        <end position="87"/>
    </location>
</feature>
<evidence type="ECO:0000313" key="4">
    <source>
        <dbReference type="Proteomes" id="UP001595947"/>
    </source>
</evidence>
<protein>
    <submittedName>
        <fullName evidence="3">Uncharacterized protein</fullName>
    </submittedName>
</protein>
<accession>A0ABV9YM33</accession>
<feature type="transmembrane region" description="Helical" evidence="2">
    <location>
        <begin position="139"/>
        <end position="156"/>
    </location>
</feature>
<feature type="transmembrane region" description="Helical" evidence="2">
    <location>
        <begin position="21"/>
        <end position="41"/>
    </location>
</feature>
<dbReference type="EMBL" id="JBHSIV010000011">
    <property type="protein sequence ID" value="MFC5063159.1"/>
    <property type="molecule type" value="Genomic_DNA"/>
</dbReference>
<feature type="transmembrane region" description="Helical" evidence="2">
    <location>
        <begin position="208"/>
        <end position="226"/>
    </location>
</feature>
<dbReference type="Proteomes" id="UP001595947">
    <property type="component" value="Unassembled WGS sequence"/>
</dbReference>
<feature type="transmembrane region" description="Helical" evidence="2">
    <location>
        <begin position="168"/>
        <end position="188"/>
    </location>
</feature>
<evidence type="ECO:0000256" key="2">
    <source>
        <dbReference type="SAM" id="Phobius"/>
    </source>
</evidence>